<evidence type="ECO:0000259" key="3">
    <source>
        <dbReference type="Pfam" id="PF25954"/>
    </source>
</evidence>
<keyword evidence="5" id="KW-1185">Reference proteome</keyword>
<organism evidence="4 5">
    <name type="scientific">Methylomonas lenta</name>
    <dbReference type="NCBI Taxonomy" id="980561"/>
    <lineage>
        <taxon>Bacteria</taxon>
        <taxon>Pseudomonadati</taxon>
        <taxon>Pseudomonadota</taxon>
        <taxon>Gammaproteobacteria</taxon>
        <taxon>Methylococcales</taxon>
        <taxon>Methylococcaceae</taxon>
        <taxon>Methylomonas</taxon>
    </lineage>
</organism>
<dbReference type="Gene3D" id="2.40.50.100">
    <property type="match status" value="1"/>
</dbReference>
<protein>
    <submittedName>
        <fullName evidence="4">Efflux transporter periplasmic adaptor subunit</fullName>
    </submittedName>
</protein>
<keyword evidence="2" id="KW-0472">Membrane</keyword>
<accession>A0A177N3U6</accession>
<name>A0A177N3U6_9GAMM</name>
<dbReference type="SUPFAM" id="SSF111369">
    <property type="entry name" value="HlyD-like secretion proteins"/>
    <property type="match status" value="1"/>
</dbReference>
<evidence type="ECO:0000313" key="5">
    <source>
        <dbReference type="Proteomes" id="UP000078476"/>
    </source>
</evidence>
<dbReference type="STRING" id="980561.A1359_13220"/>
<dbReference type="InterPro" id="IPR058792">
    <property type="entry name" value="Beta-barrel_RND_2"/>
</dbReference>
<dbReference type="Proteomes" id="UP000078476">
    <property type="component" value="Unassembled WGS sequence"/>
</dbReference>
<dbReference type="PANTHER" id="PTHR30469">
    <property type="entry name" value="MULTIDRUG RESISTANCE PROTEIN MDTA"/>
    <property type="match status" value="1"/>
</dbReference>
<proteinExistence type="inferred from homology"/>
<gene>
    <name evidence="4" type="ORF">A1359_13220</name>
</gene>
<dbReference type="OrthoDB" id="5730196at2"/>
<dbReference type="InterPro" id="IPR006143">
    <property type="entry name" value="RND_pump_MFP"/>
</dbReference>
<dbReference type="GO" id="GO:0015562">
    <property type="term" value="F:efflux transmembrane transporter activity"/>
    <property type="evidence" value="ECO:0007669"/>
    <property type="project" value="TreeGrafter"/>
</dbReference>
<dbReference type="GO" id="GO:1990281">
    <property type="term" value="C:efflux pump complex"/>
    <property type="evidence" value="ECO:0007669"/>
    <property type="project" value="TreeGrafter"/>
</dbReference>
<keyword evidence="2" id="KW-1133">Transmembrane helix</keyword>
<dbReference type="NCBIfam" id="TIGR01730">
    <property type="entry name" value="RND_mfp"/>
    <property type="match status" value="1"/>
</dbReference>
<evidence type="ECO:0000313" key="4">
    <source>
        <dbReference type="EMBL" id="OAI12646.1"/>
    </source>
</evidence>
<evidence type="ECO:0000256" key="1">
    <source>
        <dbReference type="ARBA" id="ARBA00009477"/>
    </source>
</evidence>
<dbReference type="AlphaFoldDB" id="A0A177N3U6"/>
<dbReference type="Pfam" id="PF25954">
    <property type="entry name" value="Beta-barrel_RND_2"/>
    <property type="match status" value="1"/>
</dbReference>
<sequence length="365" mass="39057">MTEYTSESNRPKWLIPAAAITVLLLVILFALGIVGGDSKTEPGNTALTGDSLPSGAQTLIVGKQAADNGLSWQGVVRSRLAAKIAPKLNARITEIAVNPGDKVKKGDVIARLDDRDLRAAYNAALSAHTAAQAQAAQASADERRMVDMYEKEAATKQNYDAALAQAKAARAIASQAASAAQQSKVMLGENVLIAPFDAVVGERLQEPGDMGLPNQPIVTLYKPNDLRLEASIASHCAVPIKLGMMVNVRLDSLHQTVKAAVDEIVPEIDPQTRTQDIKVKLPKIEGLQQGQFGWLELACDAEQQALMIPATAVVHYGQLQAVKVVEGQRLMTRHIRTGKKYAEQVEVLSGLHEGETILSNAGLLQ</sequence>
<keyword evidence="2" id="KW-0812">Transmembrane</keyword>
<comment type="similarity">
    <text evidence="1">Belongs to the membrane fusion protein (MFP) (TC 8.A.1) family.</text>
</comment>
<dbReference type="PANTHER" id="PTHR30469:SF38">
    <property type="entry name" value="HLYD FAMILY SECRETION PROTEIN"/>
    <property type="match status" value="1"/>
</dbReference>
<reference evidence="4 5" key="1">
    <citation type="submission" date="2016-03" db="EMBL/GenBank/DDBJ databases">
        <authorList>
            <person name="Ploux O."/>
        </authorList>
    </citation>
    <scope>NUCLEOTIDE SEQUENCE [LARGE SCALE GENOMIC DNA]</scope>
    <source>
        <strain evidence="4 5">R-45370</strain>
    </source>
</reference>
<dbReference type="Gene3D" id="1.10.287.470">
    <property type="entry name" value="Helix hairpin bin"/>
    <property type="match status" value="1"/>
</dbReference>
<evidence type="ECO:0000256" key="2">
    <source>
        <dbReference type="SAM" id="Phobius"/>
    </source>
</evidence>
<dbReference type="Gene3D" id="2.40.420.20">
    <property type="match status" value="1"/>
</dbReference>
<feature type="transmembrane region" description="Helical" evidence="2">
    <location>
        <begin position="13"/>
        <end position="34"/>
    </location>
</feature>
<dbReference type="RefSeq" id="WP_066984978.1">
    <property type="nucleotide sequence ID" value="NZ_LUUI01000127.1"/>
</dbReference>
<feature type="domain" description="CusB-like beta-barrel" evidence="3">
    <location>
        <begin position="228"/>
        <end position="297"/>
    </location>
</feature>
<comment type="caution">
    <text evidence="4">The sequence shown here is derived from an EMBL/GenBank/DDBJ whole genome shotgun (WGS) entry which is preliminary data.</text>
</comment>
<dbReference type="EMBL" id="LUUI01000127">
    <property type="protein sequence ID" value="OAI12646.1"/>
    <property type="molecule type" value="Genomic_DNA"/>
</dbReference>
<dbReference type="Gene3D" id="2.40.30.170">
    <property type="match status" value="1"/>
</dbReference>